<evidence type="ECO:0000313" key="4">
    <source>
        <dbReference type="Proteomes" id="UP000654993"/>
    </source>
</evidence>
<dbReference type="Proteomes" id="UP000654993">
    <property type="component" value="Unassembled WGS sequence"/>
</dbReference>
<dbReference type="AlphaFoldDB" id="A0A916VFI9"/>
<dbReference type="SUPFAM" id="SSF53335">
    <property type="entry name" value="S-adenosyl-L-methionine-dependent methyltransferases"/>
    <property type="match status" value="1"/>
</dbReference>
<name>A0A916VFI9_9BACL</name>
<evidence type="ECO:0000313" key="3">
    <source>
        <dbReference type="EMBL" id="GFR37446.1"/>
    </source>
</evidence>
<dbReference type="PANTHER" id="PTHR12049:SF7">
    <property type="entry name" value="PROTEIN ARGININE METHYLTRANSFERASE NDUFAF7, MITOCHONDRIAL"/>
    <property type="match status" value="1"/>
</dbReference>
<dbReference type="InterPro" id="IPR038375">
    <property type="entry name" value="NDUFAF7_sf"/>
</dbReference>
<comment type="caution">
    <text evidence="3">The sequence shown here is derived from an EMBL/GenBank/DDBJ whole genome shotgun (WGS) entry which is preliminary data.</text>
</comment>
<protein>
    <submittedName>
        <fullName evidence="3">SAM-dependent methyltransferase</fullName>
    </submittedName>
</protein>
<sequence length="377" mass="44274">MRETKAAVPHPSLRDSIQAVLLARMAEHPQQAIPFRDYMEICLYHPIYGYYMRNERKIGKDGDFYTSSAIGTVLGDILAEMYIRWAAERNDERCLLAEWGGGDGRLARHVLDRLQRQDEALYQRTEFLMIERSPYHRRLQQAELAAHRRKVRWLDEEEWRKESPWRSIYLWANELLDAMPVHRVKMTGGVLHEEWVRWEQDEQRLEACYYPAAEDLVRYTAEQGIRLAEGQLAELRLDAESWIMELGKCLAEGEVTLIDYGDEAEEIYAPHRMLGTLLCYYRHQASDRPYERIGEQDITAHVDFTACRRAAEKAGFREIRLETQAAYLLRGGVLNWLQDHHDPDPFSPAARRNRSIRQLLLSDQMSELFKVMTMRKS</sequence>
<dbReference type="InterPro" id="IPR003788">
    <property type="entry name" value="NDUFAF7"/>
</dbReference>
<keyword evidence="1 3" id="KW-0489">Methyltransferase</keyword>
<dbReference type="Pfam" id="PF02636">
    <property type="entry name" value="Methyltransf_28"/>
    <property type="match status" value="1"/>
</dbReference>
<dbReference type="InterPro" id="IPR029063">
    <property type="entry name" value="SAM-dependent_MTases_sf"/>
</dbReference>
<keyword evidence="4" id="KW-1185">Reference proteome</keyword>
<evidence type="ECO:0000256" key="2">
    <source>
        <dbReference type="ARBA" id="ARBA00022679"/>
    </source>
</evidence>
<keyword evidence="2" id="KW-0808">Transferase</keyword>
<dbReference type="EMBL" id="BMAQ01000005">
    <property type="protein sequence ID" value="GFR37446.1"/>
    <property type="molecule type" value="Genomic_DNA"/>
</dbReference>
<proteinExistence type="predicted"/>
<dbReference type="GO" id="GO:0035243">
    <property type="term" value="F:protein-arginine omega-N symmetric methyltransferase activity"/>
    <property type="evidence" value="ECO:0007669"/>
    <property type="project" value="TreeGrafter"/>
</dbReference>
<reference evidence="3" key="2">
    <citation type="journal article" date="2021" name="Data Brief">
        <title>Draft genome sequence data of the facultative, thermophilic, xylanolytic bacterium Paenibacillus sp. strain DA-C8.</title>
        <authorList>
            <person name="Chhe C."/>
            <person name="Uke A."/>
            <person name="Baramee S."/>
            <person name="Ungkulpasvich U."/>
            <person name="Tachaapaikoon C."/>
            <person name="Pason P."/>
            <person name="Waeonukul R."/>
            <person name="Ratanakhanokchai K."/>
            <person name="Kosugi A."/>
        </authorList>
    </citation>
    <scope>NUCLEOTIDE SEQUENCE</scope>
    <source>
        <strain evidence="3">DA-C8</strain>
    </source>
</reference>
<gene>
    <name evidence="3" type="ORF">PRECH8_07420</name>
</gene>
<dbReference type="PANTHER" id="PTHR12049">
    <property type="entry name" value="PROTEIN ARGININE METHYLTRANSFERASE NDUFAF7, MITOCHONDRIAL"/>
    <property type="match status" value="1"/>
</dbReference>
<dbReference type="Gene3D" id="3.40.50.12710">
    <property type="match status" value="1"/>
</dbReference>
<organism evidence="3 4">
    <name type="scientific">Insulibacter thermoxylanivorax</name>
    <dbReference type="NCBI Taxonomy" id="2749268"/>
    <lineage>
        <taxon>Bacteria</taxon>
        <taxon>Bacillati</taxon>
        <taxon>Bacillota</taxon>
        <taxon>Bacilli</taxon>
        <taxon>Bacillales</taxon>
        <taxon>Paenibacillaceae</taxon>
        <taxon>Insulibacter</taxon>
    </lineage>
</organism>
<reference evidence="3" key="1">
    <citation type="submission" date="2020-08" db="EMBL/GenBank/DDBJ databases">
        <authorList>
            <person name="Uke A."/>
            <person name="Chhe C."/>
            <person name="Baramee S."/>
            <person name="Kosugi A."/>
        </authorList>
    </citation>
    <scope>NUCLEOTIDE SEQUENCE</scope>
    <source>
        <strain evidence="3">DA-C8</strain>
    </source>
</reference>
<evidence type="ECO:0000256" key="1">
    <source>
        <dbReference type="ARBA" id="ARBA00022603"/>
    </source>
</evidence>
<accession>A0A916VFI9</accession>
<dbReference type="GO" id="GO:0032259">
    <property type="term" value="P:methylation"/>
    <property type="evidence" value="ECO:0007669"/>
    <property type="project" value="UniProtKB-KW"/>
</dbReference>
<dbReference type="RefSeq" id="WP_200965726.1">
    <property type="nucleotide sequence ID" value="NZ_BMAQ01000005.1"/>
</dbReference>